<dbReference type="EMBL" id="JAMRYU010000012">
    <property type="protein sequence ID" value="MDC4240970.1"/>
    <property type="molecule type" value="Genomic_DNA"/>
</dbReference>
<organism evidence="2 3">
    <name type="scientific">Clostridium tertium</name>
    <dbReference type="NCBI Taxonomy" id="1559"/>
    <lineage>
        <taxon>Bacteria</taxon>
        <taxon>Bacillati</taxon>
        <taxon>Bacillota</taxon>
        <taxon>Clostridia</taxon>
        <taxon>Eubacteriales</taxon>
        <taxon>Clostridiaceae</taxon>
        <taxon>Clostridium</taxon>
    </lineage>
</organism>
<keyword evidence="2" id="KW-0969">Cilium</keyword>
<reference evidence="2" key="1">
    <citation type="submission" date="2022-05" db="EMBL/GenBank/DDBJ databases">
        <title>Draft genome sequence of Clostridium tertium strain CP3 isolated from Peru.</title>
        <authorList>
            <person name="Hurtado R."/>
            <person name="Lima L."/>
            <person name="Sousa T."/>
            <person name="Jaiswal A.K."/>
            <person name="Tiwari S."/>
            <person name="Maturrano L."/>
            <person name="Brenig B."/>
            <person name="Azevedo V."/>
        </authorList>
    </citation>
    <scope>NUCLEOTIDE SEQUENCE</scope>
    <source>
        <strain evidence="2">CP3</strain>
    </source>
</reference>
<dbReference type="CDD" id="cd17470">
    <property type="entry name" value="T3SS_Flik_C"/>
    <property type="match status" value="1"/>
</dbReference>
<dbReference type="Proteomes" id="UP001141183">
    <property type="component" value="Unassembled WGS sequence"/>
</dbReference>
<dbReference type="Pfam" id="PF02120">
    <property type="entry name" value="Flg_hook"/>
    <property type="match status" value="1"/>
</dbReference>
<accession>A0A9X3XJU4</accession>
<sequence>MLNTKIVIDLDKKLNNIKISSKKEVFKKEVSKNDTEVKTDFKDYLSKEVKSDTSRDSINSTYVQKDDKAFISNEEISQSQNEIEDILSEVSNNLEELIDNEYFLGNESDIDALSEILILLSSFLNKNLGNEDLSNEVLNDSYNNFISLNDSDLNNIQNLFLTLFNSKDDTKTENNLSKLELLRTNSSDDIDIKGLLKDVKKLTDNILEDINLNLSDTNTIDDYKNELSNKIISLLESLPNESIKSIYSNIKDKNKLKILSTLLLQKVSNEDNSIEKSTSDSRIAVNDDFVDNNFTSLYKDITKEKNFNDNNSLKQNSLDENNDEDIILSKIIDSDNKGSFSKVLTYYDKFNKNSVETIKEPVTVNRQTLDLDIIKNVKFMMKNSVQELKVKVYPKELGEMTIKILSEEGIMRAEIKATSKETYNLLNSNLNDIKKNLVDQNIKIQEVNIGIYNEDTTFFSGKENSSDNFRNQKSNENSNNSIFIEDEEVKEDLLNESNVNLLA</sequence>
<name>A0A9X3XJU4_9CLOT</name>
<proteinExistence type="predicted"/>
<protein>
    <submittedName>
        <fullName evidence="2">Flagellar hook-length control protein FliK</fullName>
    </submittedName>
</protein>
<dbReference type="AlphaFoldDB" id="A0A9X3XJU4"/>
<keyword evidence="3" id="KW-1185">Reference proteome</keyword>
<dbReference type="InterPro" id="IPR021136">
    <property type="entry name" value="Flagellar_hook_control-like_C"/>
</dbReference>
<evidence type="ECO:0000313" key="3">
    <source>
        <dbReference type="Proteomes" id="UP001141183"/>
    </source>
</evidence>
<keyword evidence="2" id="KW-0966">Cell projection</keyword>
<evidence type="ECO:0000313" key="2">
    <source>
        <dbReference type="EMBL" id="MDC4240970.1"/>
    </source>
</evidence>
<dbReference type="InterPro" id="IPR038610">
    <property type="entry name" value="FliK-like_C_sf"/>
</dbReference>
<comment type="caution">
    <text evidence="2">The sequence shown here is derived from an EMBL/GenBank/DDBJ whole genome shotgun (WGS) entry which is preliminary data.</text>
</comment>
<gene>
    <name evidence="2" type="ORF">NE398_12455</name>
</gene>
<keyword evidence="2" id="KW-0282">Flagellum</keyword>
<dbReference type="Gene3D" id="3.30.750.140">
    <property type="match status" value="1"/>
</dbReference>
<feature type="domain" description="Flagellar hook-length control protein-like C-terminal" evidence="1">
    <location>
        <begin position="376"/>
        <end position="456"/>
    </location>
</feature>
<evidence type="ECO:0000259" key="1">
    <source>
        <dbReference type="Pfam" id="PF02120"/>
    </source>
</evidence>
<dbReference type="RefSeq" id="WP_008678051.1">
    <property type="nucleotide sequence ID" value="NZ_CABKOG010000003.1"/>
</dbReference>